<comment type="caution">
    <text evidence="3">The sequence shown here is derived from an EMBL/GenBank/DDBJ whole genome shotgun (WGS) entry which is preliminary data.</text>
</comment>
<keyword evidence="4" id="KW-1185">Reference proteome</keyword>
<dbReference type="OrthoDB" id="43744at2759"/>
<sequence length="231" mass="25432">MHLPTTFIFGLTASLALATECPYLKQERDVSAASITHQHVSHAPAEGKKGVMLMNRIAPSQSTLYITNADGTNERQLLNTTRTFDYHASFSPDGQWITFTSEREGDGNSDLYRVHPDGTGLKKVLATSSVEDGLVLSLDGSKAAYVSIANGYVANVWVMDMNNGTYSNAKILTNMDSVKEVSWSPDSYFAPAWSPDGEWIAFSSDRNTNWIGHGINNTGWEHTQDILYPCM</sequence>
<dbReference type="InterPro" id="IPR011659">
    <property type="entry name" value="WD40"/>
</dbReference>
<dbReference type="Pfam" id="PF07676">
    <property type="entry name" value="PD40"/>
    <property type="match status" value="2"/>
</dbReference>
<protein>
    <recommendedName>
        <fullName evidence="5">Dipeptidylpeptidase IV N-terminal domain-containing protein</fullName>
    </recommendedName>
</protein>
<evidence type="ECO:0000313" key="4">
    <source>
        <dbReference type="Proteomes" id="UP000824998"/>
    </source>
</evidence>
<dbReference type="PANTHER" id="PTHR36842">
    <property type="entry name" value="PROTEIN TOLB HOMOLOG"/>
    <property type="match status" value="1"/>
</dbReference>
<reference evidence="3" key="1">
    <citation type="journal article" date="2021" name="IMA Fungus">
        <title>Genomic characterization of three marine fungi, including Emericellopsis atlantica sp. nov. with signatures of a generalist lifestyle and marine biomass degradation.</title>
        <authorList>
            <person name="Hagestad O.C."/>
            <person name="Hou L."/>
            <person name="Andersen J.H."/>
            <person name="Hansen E.H."/>
            <person name="Altermark B."/>
            <person name="Li C."/>
            <person name="Kuhnert E."/>
            <person name="Cox R.J."/>
            <person name="Crous P.W."/>
            <person name="Spatafora J.W."/>
            <person name="Lail K."/>
            <person name="Amirebrahimi M."/>
            <person name="Lipzen A."/>
            <person name="Pangilinan J."/>
            <person name="Andreopoulos W."/>
            <person name="Hayes R.D."/>
            <person name="Ng V."/>
            <person name="Grigoriev I.V."/>
            <person name="Jackson S.A."/>
            <person name="Sutton T.D.S."/>
            <person name="Dobson A.D.W."/>
            <person name="Rama T."/>
        </authorList>
    </citation>
    <scope>NUCLEOTIDE SEQUENCE</scope>
    <source>
        <strain evidence="3">TRa018bII</strain>
    </source>
</reference>
<dbReference type="PANTHER" id="PTHR36842:SF1">
    <property type="entry name" value="PROTEIN TOLB"/>
    <property type="match status" value="1"/>
</dbReference>
<proteinExistence type="inferred from homology"/>
<evidence type="ECO:0000256" key="1">
    <source>
        <dbReference type="ARBA" id="ARBA00009820"/>
    </source>
</evidence>
<feature type="chain" id="PRO_5040372057" description="Dipeptidylpeptidase IV N-terminal domain-containing protein" evidence="2">
    <location>
        <begin position="19"/>
        <end position="231"/>
    </location>
</feature>
<name>A0A9P7Y7W5_9HELO</name>
<dbReference type="SUPFAM" id="SSF69304">
    <property type="entry name" value="Tricorn protease N-terminal domain"/>
    <property type="match status" value="1"/>
</dbReference>
<evidence type="ECO:0008006" key="5">
    <source>
        <dbReference type="Google" id="ProtNLM"/>
    </source>
</evidence>
<dbReference type="Proteomes" id="UP000824998">
    <property type="component" value="Unassembled WGS sequence"/>
</dbReference>
<gene>
    <name evidence="3" type="ORF">BJ875DRAFT_527241</name>
</gene>
<evidence type="ECO:0000313" key="3">
    <source>
        <dbReference type="EMBL" id="KAG9228371.1"/>
    </source>
</evidence>
<dbReference type="AlphaFoldDB" id="A0A9P7Y7W5"/>
<keyword evidence="2" id="KW-0732">Signal</keyword>
<dbReference type="Gene3D" id="2.120.10.30">
    <property type="entry name" value="TolB, C-terminal domain"/>
    <property type="match status" value="2"/>
</dbReference>
<evidence type="ECO:0000256" key="2">
    <source>
        <dbReference type="SAM" id="SignalP"/>
    </source>
</evidence>
<comment type="similarity">
    <text evidence="1">Belongs to the TolB family.</text>
</comment>
<dbReference type="EMBL" id="MU251961">
    <property type="protein sequence ID" value="KAG9228371.1"/>
    <property type="molecule type" value="Genomic_DNA"/>
</dbReference>
<feature type="signal peptide" evidence="2">
    <location>
        <begin position="1"/>
        <end position="18"/>
    </location>
</feature>
<accession>A0A9P7Y7W5</accession>
<dbReference type="InterPro" id="IPR011042">
    <property type="entry name" value="6-blade_b-propeller_TolB-like"/>
</dbReference>
<organism evidence="3 4">
    <name type="scientific">Amylocarpus encephaloides</name>
    <dbReference type="NCBI Taxonomy" id="45428"/>
    <lineage>
        <taxon>Eukaryota</taxon>
        <taxon>Fungi</taxon>
        <taxon>Dikarya</taxon>
        <taxon>Ascomycota</taxon>
        <taxon>Pezizomycotina</taxon>
        <taxon>Leotiomycetes</taxon>
        <taxon>Helotiales</taxon>
        <taxon>Helotiales incertae sedis</taxon>
        <taxon>Amylocarpus</taxon>
    </lineage>
</organism>